<dbReference type="SUPFAM" id="SSF51905">
    <property type="entry name" value="FAD/NAD(P)-binding domain"/>
    <property type="match status" value="1"/>
</dbReference>
<dbReference type="PANTHER" id="PTHR37417">
    <property type="entry name" value="67 KDA MYOSIN-CROSS-REACTIVE ANTIGEN FAMILY PROTEIN (AFU_ORTHOLOGUE AFUA_5G09970)"/>
    <property type="match status" value="1"/>
</dbReference>
<dbReference type="AlphaFoldDB" id="A0A482SZJ5"/>
<organism evidence="1 2">
    <name type="scientific">Halogeometricum borinquense</name>
    <dbReference type="NCBI Taxonomy" id="60847"/>
    <lineage>
        <taxon>Archaea</taxon>
        <taxon>Methanobacteriati</taxon>
        <taxon>Methanobacteriota</taxon>
        <taxon>Stenosarchaea group</taxon>
        <taxon>Halobacteria</taxon>
        <taxon>Halobacteriales</taxon>
        <taxon>Haloferacaceae</taxon>
        <taxon>Halogeometricum</taxon>
    </lineage>
</organism>
<accession>A0A482SZJ5</accession>
<dbReference type="GO" id="GO:0050151">
    <property type="term" value="F:oleate hydratase activity"/>
    <property type="evidence" value="ECO:0007669"/>
    <property type="project" value="UniProtKB-EC"/>
</dbReference>
<protein>
    <submittedName>
        <fullName evidence="1">Oleate hydratase</fullName>
        <ecNumber evidence="1">4.2.1.53</ecNumber>
    </submittedName>
</protein>
<dbReference type="Proteomes" id="UP000294028">
    <property type="component" value="Unassembled WGS sequence"/>
</dbReference>
<reference evidence="1 2" key="1">
    <citation type="submission" date="2018-12" db="EMBL/GenBank/DDBJ databases">
        <title>Genome analysis provides insights into bioremediation potentialities of Halogeometricum borinquense strain N11.</title>
        <authorList>
            <person name="Najjari A."/>
            <person name="Youssef N."/>
            <person name="Fhoula I."/>
            <person name="Ben Dhia O."/>
            <person name="Mahjoubi M."/>
            <person name="Ouzari H.I."/>
            <person name="Cherif A."/>
        </authorList>
    </citation>
    <scope>NUCLEOTIDE SEQUENCE [LARGE SCALE GENOMIC DNA]</scope>
    <source>
        <strain evidence="1 2">N11</strain>
    </source>
</reference>
<comment type="caution">
    <text evidence="1">The sequence shown here is derived from an EMBL/GenBank/DDBJ whole genome shotgun (WGS) entry which is preliminary data.</text>
</comment>
<evidence type="ECO:0000313" key="2">
    <source>
        <dbReference type="Proteomes" id="UP000294028"/>
    </source>
</evidence>
<gene>
    <name evidence="1" type="ORF">ELS19_18845</name>
</gene>
<evidence type="ECO:0000313" key="1">
    <source>
        <dbReference type="EMBL" id="RYJ08561.1"/>
    </source>
</evidence>
<dbReference type="PANTHER" id="PTHR37417:SF2">
    <property type="entry name" value="67 KDA MYOSIN-CROSS-REACTIVE ANTIGEN FAMILY PROTEIN (AFU_ORTHOLOGUE AFUA_5G09970)"/>
    <property type="match status" value="1"/>
</dbReference>
<dbReference type="Gene3D" id="3.50.50.60">
    <property type="entry name" value="FAD/NAD(P)-binding domain"/>
    <property type="match status" value="2"/>
</dbReference>
<dbReference type="EMBL" id="RZHH01000003">
    <property type="protein sequence ID" value="RYJ08561.1"/>
    <property type="molecule type" value="Genomic_DNA"/>
</dbReference>
<dbReference type="Gene3D" id="3.30.9.80">
    <property type="match status" value="1"/>
</dbReference>
<dbReference type="GO" id="GO:0006631">
    <property type="term" value="P:fatty acid metabolic process"/>
    <property type="evidence" value="ECO:0007669"/>
    <property type="project" value="InterPro"/>
</dbReference>
<dbReference type="InterPro" id="IPR036188">
    <property type="entry name" value="FAD/NAD-bd_sf"/>
</dbReference>
<dbReference type="RefSeq" id="WP_129786481.1">
    <property type="nucleotide sequence ID" value="NZ_RZHH01000003.1"/>
</dbReference>
<sequence length="533" mass="60261">MSDNSATQSVDPAERDAYFVGGGIASLAGAAFLVRDAGVPGENIHILEKLDVMGGALDGSGTPEDGYVIRGGRMFNYPTYECTWDLLESVPSLEDPDRSIKAVMDEFNERYESYAETRLMDEEQEILDASSYDFEMEHRLSLLQLALTPERKLGDTTIEEWFSESFFDTTFWYLWATTFAFQPWHSVVEMRRYMHRFMHEFPRLDTLEGVDRTKYNQYDSIVRPLVQWLKERDVEFRGGCEVTALDITSMRGGKTVEAIHYESDETPNTIEVAPSDLVFVTNGSMTDGSSLGSMDEAPTLDTTGASFELWKSIVEDHPEFGNPSAFADHVQETKWESFTVTLDEPDLLEYIIEVTREEPGNGLVTFTDSNWLMSIVVAGQPHFANQPEDVKVFWGYGLFPEAKGNYIEKRMEDCTGEEILEELCYHLGCSDRSSSFIESATCIPCMMPFITSQFMPRTPGDRPDVVPARSNNLAFLGQFAELPNDVVFTVEYSVRSAMVAVYDLLDIERDVPKISAHQYEPEVLMDVAQASFR</sequence>
<dbReference type="Pfam" id="PF06100">
    <property type="entry name" value="MCRA"/>
    <property type="match status" value="1"/>
</dbReference>
<dbReference type="GO" id="GO:0071949">
    <property type="term" value="F:FAD binding"/>
    <property type="evidence" value="ECO:0007669"/>
    <property type="project" value="InterPro"/>
</dbReference>
<keyword evidence="1" id="KW-0456">Lyase</keyword>
<dbReference type="InterPro" id="IPR010354">
    <property type="entry name" value="Oleate_hydratase"/>
</dbReference>
<name>A0A482SZJ5_9EURY</name>
<dbReference type="EC" id="4.2.1.53" evidence="1"/>
<proteinExistence type="predicted"/>
<dbReference type="NCBIfam" id="NF010584">
    <property type="entry name" value="PRK13977.1"/>
    <property type="match status" value="1"/>
</dbReference>